<reference evidence="1 2" key="1">
    <citation type="journal article" date="2023" name="Arcadia Sci">
        <title>De novo assembly of a long-read Amblyomma americanum tick genome.</title>
        <authorList>
            <person name="Chou S."/>
            <person name="Poskanzer K.E."/>
            <person name="Rollins M."/>
            <person name="Thuy-Boun P.S."/>
        </authorList>
    </citation>
    <scope>NUCLEOTIDE SEQUENCE [LARGE SCALE GENOMIC DNA]</scope>
    <source>
        <strain evidence="1">F_SG_1</strain>
        <tissue evidence="1">Salivary glands</tissue>
    </source>
</reference>
<accession>A0AAQ4ED98</accession>
<evidence type="ECO:0000313" key="2">
    <source>
        <dbReference type="Proteomes" id="UP001321473"/>
    </source>
</evidence>
<evidence type="ECO:0000313" key="1">
    <source>
        <dbReference type="EMBL" id="KAK8772620.1"/>
    </source>
</evidence>
<dbReference type="EMBL" id="JARKHS020018041">
    <property type="protein sequence ID" value="KAK8772620.1"/>
    <property type="molecule type" value="Genomic_DNA"/>
</dbReference>
<dbReference type="AlphaFoldDB" id="A0AAQ4ED98"/>
<protein>
    <submittedName>
        <fullName evidence="1">Uncharacterized protein</fullName>
    </submittedName>
</protein>
<gene>
    <name evidence="1" type="ORF">V5799_024134</name>
</gene>
<dbReference type="Proteomes" id="UP001321473">
    <property type="component" value="Unassembled WGS sequence"/>
</dbReference>
<organism evidence="1 2">
    <name type="scientific">Amblyomma americanum</name>
    <name type="common">Lone star tick</name>
    <dbReference type="NCBI Taxonomy" id="6943"/>
    <lineage>
        <taxon>Eukaryota</taxon>
        <taxon>Metazoa</taxon>
        <taxon>Ecdysozoa</taxon>
        <taxon>Arthropoda</taxon>
        <taxon>Chelicerata</taxon>
        <taxon>Arachnida</taxon>
        <taxon>Acari</taxon>
        <taxon>Parasitiformes</taxon>
        <taxon>Ixodida</taxon>
        <taxon>Ixodoidea</taxon>
        <taxon>Ixodidae</taxon>
        <taxon>Amblyomminae</taxon>
        <taxon>Amblyomma</taxon>
    </lineage>
</organism>
<name>A0AAQ4ED98_AMBAM</name>
<sequence length="74" mass="8326">MSVVALWLRLRKPSPWLIEGIFLDRFAPGEVRNHPPVGKDCSVAVVVVVALPRRSASGSRVKRSRSRCFRSVLR</sequence>
<comment type="caution">
    <text evidence="1">The sequence shown here is derived from an EMBL/GenBank/DDBJ whole genome shotgun (WGS) entry which is preliminary data.</text>
</comment>
<proteinExistence type="predicted"/>
<keyword evidence="2" id="KW-1185">Reference proteome</keyword>